<sequence length="129" mass="14339">MRTVKLVVIGDSGVGKTALRTQYVSGRFSTAYRATIGADFITKTIPHPSDLSQSLTFQIWDTAGQERFSSLSAAFFRGADAALLLFDVSQPETLRALQRWWTTFCERAPVEDDRITSFPVVFVGNKTDL</sequence>
<protein>
    <submittedName>
        <fullName evidence="1">Small GTPase superfamily</fullName>
    </submittedName>
</protein>
<name>A0ACB8Q4Q4_9AGAM</name>
<organism evidence="1 2">
    <name type="scientific">Vararia minispora EC-137</name>
    <dbReference type="NCBI Taxonomy" id="1314806"/>
    <lineage>
        <taxon>Eukaryota</taxon>
        <taxon>Fungi</taxon>
        <taxon>Dikarya</taxon>
        <taxon>Basidiomycota</taxon>
        <taxon>Agaricomycotina</taxon>
        <taxon>Agaricomycetes</taxon>
        <taxon>Russulales</taxon>
        <taxon>Lachnocladiaceae</taxon>
        <taxon>Vararia</taxon>
    </lineage>
</organism>
<proteinExistence type="predicted"/>
<evidence type="ECO:0000313" key="1">
    <source>
        <dbReference type="EMBL" id="KAI0026754.1"/>
    </source>
</evidence>
<dbReference type="Proteomes" id="UP000814128">
    <property type="component" value="Unassembled WGS sequence"/>
</dbReference>
<reference evidence="1" key="2">
    <citation type="journal article" date="2022" name="New Phytol.">
        <title>Evolutionary transition to the ectomycorrhizal habit in the genomes of a hyperdiverse lineage of mushroom-forming fungi.</title>
        <authorList>
            <person name="Looney B."/>
            <person name="Miyauchi S."/>
            <person name="Morin E."/>
            <person name="Drula E."/>
            <person name="Courty P.E."/>
            <person name="Kohler A."/>
            <person name="Kuo A."/>
            <person name="LaButti K."/>
            <person name="Pangilinan J."/>
            <person name="Lipzen A."/>
            <person name="Riley R."/>
            <person name="Andreopoulos W."/>
            <person name="He G."/>
            <person name="Johnson J."/>
            <person name="Nolan M."/>
            <person name="Tritt A."/>
            <person name="Barry K.W."/>
            <person name="Grigoriev I.V."/>
            <person name="Nagy L.G."/>
            <person name="Hibbett D."/>
            <person name="Henrissat B."/>
            <person name="Matheny P.B."/>
            <person name="Labbe J."/>
            <person name="Martin F.M."/>
        </authorList>
    </citation>
    <scope>NUCLEOTIDE SEQUENCE</scope>
    <source>
        <strain evidence="1">EC-137</strain>
    </source>
</reference>
<evidence type="ECO:0000313" key="2">
    <source>
        <dbReference type="Proteomes" id="UP000814128"/>
    </source>
</evidence>
<accession>A0ACB8Q4Q4</accession>
<comment type="caution">
    <text evidence="1">The sequence shown here is derived from an EMBL/GenBank/DDBJ whole genome shotgun (WGS) entry which is preliminary data.</text>
</comment>
<gene>
    <name evidence="1" type="ORF">K488DRAFT_25272</name>
</gene>
<dbReference type="EMBL" id="MU274217">
    <property type="protein sequence ID" value="KAI0026754.1"/>
    <property type="molecule type" value="Genomic_DNA"/>
</dbReference>
<feature type="non-terminal residue" evidence="1">
    <location>
        <position position="129"/>
    </location>
</feature>
<reference evidence="1" key="1">
    <citation type="submission" date="2021-02" db="EMBL/GenBank/DDBJ databases">
        <authorList>
            <consortium name="DOE Joint Genome Institute"/>
            <person name="Ahrendt S."/>
            <person name="Looney B.P."/>
            <person name="Miyauchi S."/>
            <person name="Morin E."/>
            <person name="Drula E."/>
            <person name="Courty P.E."/>
            <person name="Chicoki N."/>
            <person name="Fauchery L."/>
            <person name="Kohler A."/>
            <person name="Kuo A."/>
            <person name="Labutti K."/>
            <person name="Pangilinan J."/>
            <person name="Lipzen A."/>
            <person name="Riley R."/>
            <person name="Andreopoulos W."/>
            <person name="He G."/>
            <person name="Johnson J."/>
            <person name="Barry K.W."/>
            <person name="Grigoriev I.V."/>
            <person name="Nagy L."/>
            <person name="Hibbett D."/>
            <person name="Henrissat B."/>
            <person name="Matheny P.B."/>
            <person name="Labbe J."/>
            <person name="Martin F."/>
        </authorList>
    </citation>
    <scope>NUCLEOTIDE SEQUENCE</scope>
    <source>
        <strain evidence="1">EC-137</strain>
    </source>
</reference>
<keyword evidence="2" id="KW-1185">Reference proteome</keyword>